<gene>
    <name evidence="1" type="ORF">OWV82_000243</name>
</gene>
<keyword evidence="2" id="KW-1185">Reference proteome</keyword>
<name>A0ACC1YV98_MELAZ</name>
<protein>
    <submittedName>
        <fullName evidence="1">Cytochrome P450 family protein</fullName>
    </submittedName>
</protein>
<organism evidence="1 2">
    <name type="scientific">Melia azedarach</name>
    <name type="common">Chinaberry tree</name>
    <dbReference type="NCBI Taxonomy" id="155640"/>
    <lineage>
        <taxon>Eukaryota</taxon>
        <taxon>Viridiplantae</taxon>
        <taxon>Streptophyta</taxon>
        <taxon>Embryophyta</taxon>
        <taxon>Tracheophyta</taxon>
        <taxon>Spermatophyta</taxon>
        <taxon>Magnoliopsida</taxon>
        <taxon>eudicotyledons</taxon>
        <taxon>Gunneridae</taxon>
        <taxon>Pentapetalae</taxon>
        <taxon>rosids</taxon>
        <taxon>malvids</taxon>
        <taxon>Sapindales</taxon>
        <taxon>Meliaceae</taxon>
        <taxon>Melia</taxon>
    </lineage>
</organism>
<evidence type="ECO:0000313" key="2">
    <source>
        <dbReference type="Proteomes" id="UP001164539"/>
    </source>
</evidence>
<dbReference type="Proteomes" id="UP001164539">
    <property type="component" value="Chromosome 1"/>
</dbReference>
<sequence length="504" mass="56801">MDTLSLLLLLSFLWACIHFLTKSLVARKHGQGNLPPGPRPYPIIGNILQLGNKPHEAFTKLSKTYGPIMTLKLGSLTTIVMSSPDVAKEIFHTHDQVVSNRPIPDSLRALDHHKVSMAWLPAGSTTWRNLRKVCAIQMFSKKQLDATQSMRKKKVQELLDYLQENCNSGSAVDIGQAAFTAILNSISYTLFSIDLVHYHSDTSRTFNELAHGVMEEIGSPNVADFFPVLRFFDPQGSRKRLANYFSQVLKIFDGIINDRLQARASSTKSKESNDVLDALLDLLEEENTSEFSFTDMRHLLLDLFFGGIDSTSRTVEWAMTELLRNPEILVKARNEIRELLGRDGIEKVAEFEITKFPYLQAIVKETFRLHPPGPFLGPRKTETDLNILGFRVPKNAQIFANVWAMGRDSNVWPNANSFTPERFLGSEIDVKGRDYELIPFGAGKRICPGLPLAHRMLHLILAALIYAFDWKLANGLKPEDIDMSEIFGETLHKAEPLMIIPVKV</sequence>
<evidence type="ECO:0000313" key="1">
    <source>
        <dbReference type="EMBL" id="KAJ4727084.1"/>
    </source>
</evidence>
<comment type="caution">
    <text evidence="1">The sequence shown here is derived from an EMBL/GenBank/DDBJ whole genome shotgun (WGS) entry which is preliminary data.</text>
</comment>
<proteinExistence type="predicted"/>
<accession>A0ACC1YV98</accession>
<dbReference type="EMBL" id="CM051394">
    <property type="protein sequence ID" value="KAJ4727084.1"/>
    <property type="molecule type" value="Genomic_DNA"/>
</dbReference>
<reference evidence="1 2" key="1">
    <citation type="journal article" date="2023" name="Science">
        <title>Complex scaffold remodeling in plant triterpene biosynthesis.</title>
        <authorList>
            <person name="De La Pena R."/>
            <person name="Hodgson H."/>
            <person name="Liu J.C."/>
            <person name="Stephenson M.J."/>
            <person name="Martin A.C."/>
            <person name="Owen C."/>
            <person name="Harkess A."/>
            <person name="Leebens-Mack J."/>
            <person name="Jimenez L.E."/>
            <person name="Osbourn A."/>
            <person name="Sattely E.S."/>
        </authorList>
    </citation>
    <scope>NUCLEOTIDE SEQUENCE [LARGE SCALE GENOMIC DNA]</scope>
    <source>
        <strain evidence="2">cv. JPN11</strain>
        <tissue evidence="1">Leaf</tissue>
    </source>
</reference>